<dbReference type="RefSeq" id="WP_026393889.1">
    <property type="nucleotide sequence ID" value="NZ_WJBE01000001.1"/>
</dbReference>
<evidence type="ECO:0008006" key="4">
    <source>
        <dbReference type="Google" id="ProtNLM"/>
    </source>
</evidence>
<dbReference type="InterPro" id="IPR036374">
    <property type="entry name" value="OxRdtase_Mopterin-bd_sf"/>
</dbReference>
<keyword evidence="1" id="KW-0732">Signal</keyword>
<feature type="signal peptide" evidence="1">
    <location>
        <begin position="1"/>
        <end position="25"/>
    </location>
</feature>
<comment type="caution">
    <text evidence="2">The sequence shown here is derived from an EMBL/GenBank/DDBJ whole genome shotgun (WGS) entry which is preliminary data.</text>
</comment>
<name>A0ABR6YSE8_9FIRM</name>
<dbReference type="Proteomes" id="UP000622405">
    <property type="component" value="Unassembled WGS sequence"/>
</dbReference>
<dbReference type="PROSITE" id="PS51257">
    <property type="entry name" value="PROKAR_LIPOPROTEIN"/>
    <property type="match status" value="1"/>
</dbReference>
<dbReference type="SUPFAM" id="SSF56524">
    <property type="entry name" value="Oxidoreductase molybdopterin-binding domain"/>
    <property type="match status" value="1"/>
</dbReference>
<evidence type="ECO:0000313" key="3">
    <source>
        <dbReference type="Proteomes" id="UP000622405"/>
    </source>
</evidence>
<proteinExistence type="predicted"/>
<reference evidence="2 3" key="1">
    <citation type="journal article" date="2020" name="mSystems">
        <title>Defining Genomic and Predicted Metabolic Features of the Acetobacterium Genus.</title>
        <authorList>
            <person name="Ross D.E."/>
            <person name="Marshall C.W."/>
            <person name="Gulliver D."/>
            <person name="May H.D."/>
            <person name="Norman R.S."/>
        </authorList>
    </citation>
    <scope>NUCLEOTIDE SEQUENCE [LARGE SCALE GENOMIC DNA]</scope>
    <source>
        <strain evidence="2 3">DSM 4132</strain>
    </source>
</reference>
<protein>
    <recommendedName>
        <fullName evidence="4">Oxidoreductase molybdopterin-binding domain-containing protein</fullName>
    </recommendedName>
</protein>
<evidence type="ECO:0000313" key="2">
    <source>
        <dbReference type="EMBL" id="MBC3898123.1"/>
    </source>
</evidence>
<sequence>MKKKLLTLALVMVLGVGLLGCSAPAANSGKEENASKTETTTQSQETVAQFSITLEGVNGKTQLTQADLAALPLVEKTIKMTKKDGSETGGVFQGYALKDVAKQLGITDFTSITMAASDGYSKAYDKATVEAEDSLLTVSLDGEELVSVVAGSLGSSAWVQNISKMSVVK</sequence>
<evidence type="ECO:0000256" key="1">
    <source>
        <dbReference type="SAM" id="SignalP"/>
    </source>
</evidence>
<organism evidence="2 3">
    <name type="scientific">Acetobacterium malicum</name>
    <dbReference type="NCBI Taxonomy" id="52692"/>
    <lineage>
        <taxon>Bacteria</taxon>
        <taxon>Bacillati</taxon>
        <taxon>Bacillota</taxon>
        <taxon>Clostridia</taxon>
        <taxon>Eubacteriales</taxon>
        <taxon>Eubacteriaceae</taxon>
        <taxon>Acetobacterium</taxon>
    </lineage>
</organism>
<accession>A0ABR6YSE8</accession>
<gene>
    <name evidence="2" type="ORF">GH811_00655</name>
</gene>
<dbReference type="Gene3D" id="3.90.420.10">
    <property type="entry name" value="Oxidoreductase, molybdopterin-binding domain"/>
    <property type="match status" value="1"/>
</dbReference>
<dbReference type="EMBL" id="WJBE01000001">
    <property type="protein sequence ID" value="MBC3898123.1"/>
    <property type="molecule type" value="Genomic_DNA"/>
</dbReference>
<keyword evidence="3" id="KW-1185">Reference proteome</keyword>
<feature type="chain" id="PRO_5045681309" description="Oxidoreductase molybdopterin-binding domain-containing protein" evidence="1">
    <location>
        <begin position="26"/>
        <end position="169"/>
    </location>
</feature>